<evidence type="ECO:0000259" key="3">
    <source>
        <dbReference type="PROSITE" id="PS50977"/>
    </source>
</evidence>
<dbReference type="PROSITE" id="PS50977">
    <property type="entry name" value="HTH_TETR_2"/>
    <property type="match status" value="1"/>
</dbReference>
<dbReference type="Pfam" id="PF00440">
    <property type="entry name" value="TetR_N"/>
    <property type="match status" value="1"/>
</dbReference>
<dbReference type="OrthoDB" id="9810250at2"/>
<evidence type="ECO:0000256" key="2">
    <source>
        <dbReference type="PROSITE-ProRule" id="PRU00335"/>
    </source>
</evidence>
<feature type="domain" description="HTH tetR-type" evidence="3">
    <location>
        <begin position="11"/>
        <end position="71"/>
    </location>
</feature>
<dbReference type="InterPro" id="IPR009057">
    <property type="entry name" value="Homeodomain-like_sf"/>
</dbReference>
<evidence type="ECO:0000313" key="4">
    <source>
        <dbReference type="EMBL" id="TCS95876.1"/>
    </source>
</evidence>
<feature type="DNA-binding region" description="H-T-H motif" evidence="2">
    <location>
        <begin position="34"/>
        <end position="53"/>
    </location>
</feature>
<evidence type="ECO:0000313" key="5">
    <source>
        <dbReference type="Proteomes" id="UP000294937"/>
    </source>
</evidence>
<sequence>MQNVKEDPRVIRTRNLVIDAFLALIKEKDFHSISVRDITEHAMINRSTFYNHFPDKYKLLEKIVNQMMLNRGFEKITHVSKLDKDTFRLLVYSFCDLVEELKQTFGRNYSTVVMIMETELKDKLIEVISTFFKSDDSDQNILVATMLVSSIYSASCSWINGNKKVSREAFFQSILPFLMGSISQLTILKKSVV</sequence>
<protein>
    <submittedName>
        <fullName evidence="4">TetR family transcriptional regulator</fullName>
    </submittedName>
</protein>
<dbReference type="SUPFAM" id="SSF46689">
    <property type="entry name" value="Homeodomain-like"/>
    <property type="match status" value="1"/>
</dbReference>
<dbReference type="Proteomes" id="UP000294937">
    <property type="component" value="Unassembled WGS sequence"/>
</dbReference>
<dbReference type="AlphaFoldDB" id="A0A4R3LEJ6"/>
<comment type="caution">
    <text evidence="4">The sequence shown here is derived from an EMBL/GenBank/DDBJ whole genome shotgun (WGS) entry which is preliminary data.</text>
</comment>
<dbReference type="Gene3D" id="1.10.357.10">
    <property type="entry name" value="Tetracycline Repressor, domain 2"/>
    <property type="match status" value="1"/>
</dbReference>
<dbReference type="InterPro" id="IPR050624">
    <property type="entry name" value="HTH-type_Tx_Regulator"/>
</dbReference>
<evidence type="ECO:0000256" key="1">
    <source>
        <dbReference type="ARBA" id="ARBA00023125"/>
    </source>
</evidence>
<dbReference type="GO" id="GO:0003677">
    <property type="term" value="F:DNA binding"/>
    <property type="evidence" value="ECO:0007669"/>
    <property type="project" value="UniProtKB-UniRule"/>
</dbReference>
<dbReference type="EMBL" id="SMAG01000002">
    <property type="protein sequence ID" value="TCS95876.1"/>
    <property type="molecule type" value="Genomic_DNA"/>
</dbReference>
<dbReference type="PANTHER" id="PTHR43479:SF7">
    <property type="entry name" value="TETR-FAMILY TRANSCRIPTIONAL REGULATOR"/>
    <property type="match status" value="1"/>
</dbReference>
<dbReference type="PANTHER" id="PTHR43479">
    <property type="entry name" value="ACREF/ENVCD OPERON REPRESSOR-RELATED"/>
    <property type="match status" value="1"/>
</dbReference>
<reference evidence="4 5" key="1">
    <citation type="submission" date="2019-03" db="EMBL/GenBank/DDBJ databases">
        <title>Genomic Encyclopedia of Type Strains, Phase IV (KMG-IV): sequencing the most valuable type-strain genomes for metagenomic binning, comparative biology and taxonomic classification.</title>
        <authorList>
            <person name="Goeker M."/>
        </authorList>
    </citation>
    <scope>NUCLEOTIDE SEQUENCE [LARGE SCALE GENOMIC DNA]</scope>
    <source>
        <strain evidence="4 5">DSM 45707</strain>
    </source>
</reference>
<keyword evidence="1 2" id="KW-0238">DNA-binding</keyword>
<organism evidence="4 5">
    <name type="scientific">Hazenella coriacea</name>
    <dbReference type="NCBI Taxonomy" id="1179467"/>
    <lineage>
        <taxon>Bacteria</taxon>
        <taxon>Bacillati</taxon>
        <taxon>Bacillota</taxon>
        <taxon>Bacilli</taxon>
        <taxon>Bacillales</taxon>
        <taxon>Thermoactinomycetaceae</taxon>
        <taxon>Hazenella</taxon>
    </lineage>
</organism>
<dbReference type="RefSeq" id="WP_131923840.1">
    <property type="nucleotide sequence ID" value="NZ_SMAG01000002.1"/>
</dbReference>
<gene>
    <name evidence="4" type="ORF">EDD58_102458</name>
</gene>
<accession>A0A4R3LEJ6</accession>
<keyword evidence="5" id="KW-1185">Reference proteome</keyword>
<proteinExistence type="predicted"/>
<dbReference type="InterPro" id="IPR001647">
    <property type="entry name" value="HTH_TetR"/>
</dbReference>
<name>A0A4R3LEJ6_9BACL</name>